<evidence type="ECO:0000313" key="1">
    <source>
        <dbReference type="EMBL" id="NRS91496.1"/>
    </source>
</evidence>
<protein>
    <recommendedName>
        <fullName evidence="3">L,D-transpeptidase-like protein</fullName>
    </recommendedName>
</protein>
<sequence>MKYIHFLNFLFIFLLCINCKGDAQIPKSNVKIENKKPTISAEKISSLQNFIKNKIYNQELAIFIDFKIPSNKFRFFLYDLKNEKILEKGLVAHGSGSEIPGSAELQFSNIENSLQSSLGKYEISSSYVGSFGKSYRLKGLDKTNDLAMKRAIVMHPLSCMQDVEQKYPSCLSWGCPMLSQNFFDKIAKYIDASKKPIILYCYY</sequence>
<proteinExistence type="predicted"/>
<organism evidence="1 2">
    <name type="scientific">Frigoriflavimonas asaccharolytica</name>
    <dbReference type="NCBI Taxonomy" id="2735899"/>
    <lineage>
        <taxon>Bacteria</taxon>
        <taxon>Pseudomonadati</taxon>
        <taxon>Bacteroidota</taxon>
        <taxon>Flavobacteriia</taxon>
        <taxon>Flavobacteriales</taxon>
        <taxon>Weeksellaceae</taxon>
        <taxon>Frigoriflavimonas</taxon>
    </lineage>
</organism>
<dbReference type="RefSeq" id="WP_173778123.1">
    <property type="nucleotide sequence ID" value="NZ_JABSNO010000003.1"/>
</dbReference>
<accession>A0A8J8G577</accession>
<gene>
    <name evidence="1" type="ORF">HNQ03_000563</name>
</gene>
<dbReference type="EMBL" id="JABSNO010000003">
    <property type="protein sequence ID" value="NRS91496.1"/>
    <property type="molecule type" value="Genomic_DNA"/>
</dbReference>
<evidence type="ECO:0008006" key="3">
    <source>
        <dbReference type="Google" id="ProtNLM"/>
    </source>
</evidence>
<evidence type="ECO:0000313" key="2">
    <source>
        <dbReference type="Proteomes" id="UP000610746"/>
    </source>
</evidence>
<dbReference type="Proteomes" id="UP000610746">
    <property type="component" value="Unassembled WGS sequence"/>
</dbReference>
<dbReference type="InterPro" id="IPR032676">
    <property type="entry name" value="YkuD_2"/>
</dbReference>
<dbReference type="Pfam" id="PF13645">
    <property type="entry name" value="YkuD_2"/>
    <property type="match status" value="1"/>
</dbReference>
<keyword evidence="2" id="KW-1185">Reference proteome</keyword>
<name>A0A8J8G577_9FLAO</name>
<dbReference type="AlphaFoldDB" id="A0A8J8G577"/>
<dbReference type="PANTHER" id="PTHR38477">
    <property type="entry name" value="HYPOTHETICAL EXPORTED PROTEIN"/>
    <property type="match status" value="1"/>
</dbReference>
<dbReference type="PANTHER" id="PTHR38477:SF1">
    <property type="entry name" value="MUREIN L,D-TRANSPEPTIDASE CATALYTIC DOMAIN FAMILY PROTEIN"/>
    <property type="match status" value="1"/>
</dbReference>
<comment type="caution">
    <text evidence="1">The sequence shown here is derived from an EMBL/GenBank/DDBJ whole genome shotgun (WGS) entry which is preliminary data.</text>
</comment>
<reference evidence="1" key="1">
    <citation type="submission" date="2020-05" db="EMBL/GenBank/DDBJ databases">
        <title>Genomic Encyclopedia of Type Strains, Phase IV (KMG-V): Genome sequencing to study the core and pangenomes of soil and plant-associated prokaryotes.</title>
        <authorList>
            <person name="Whitman W."/>
        </authorList>
    </citation>
    <scope>NUCLEOTIDE SEQUENCE</scope>
    <source>
        <strain evidence="1">16F</strain>
    </source>
</reference>